<proteinExistence type="predicted"/>
<dbReference type="GO" id="GO:0016301">
    <property type="term" value="F:kinase activity"/>
    <property type="evidence" value="ECO:0007669"/>
    <property type="project" value="UniProtKB-KW"/>
</dbReference>
<name>A0A644TC75_9ZZZZ</name>
<keyword evidence="2" id="KW-0808">Transferase</keyword>
<gene>
    <name evidence="2" type="primary">yegS_1</name>
    <name evidence="2" type="ORF">SDC9_10135</name>
</gene>
<dbReference type="InterPro" id="IPR017438">
    <property type="entry name" value="ATP-NAD_kinase_N"/>
</dbReference>
<feature type="domain" description="DAGKc" evidence="1">
    <location>
        <begin position="30"/>
        <end position="144"/>
    </location>
</feature>
<reference evidence="2" key="1">
    <citation type="submission" date="2019-08" db="EMBL/GenBank/DDBJ databases">
        <authorList>
            <person name="Kucharzyk K."/>
            <person name="Murdoch R.W."/>
            <person name="Higgins S."/>
            <person name="Loffler F."/>
        </authorList>
    </citation>
    <scope>NUCLEOTIDE SEQUENCE</scope>
</reference>
<dbReference type="Pfam" id="PF00781">
    <property type="entry name" value="DAGK_cat"/>
    <property type="match status" value="1"/>
</dbReference>
<protein>
    <submittedName>
        <fullName evidence="2">Lipid kinase YegS</fullName>
        <ecNumber evidence="2">2.7.1.-</ecNumber>
    </submittedName>
</protein>
<organism evidence="2">
    <name type="scientific">bioreactor metagenome</name>
    <dbReference type="NCBI Taxonomy" id="1076179"/>
    <lineage>
        <taxon>unclassified sequences</taxon>
        <taxon>metagenomes</taxon>
        <taxon>ecological metagenomes</taxon>
    </lineage>
</organism>
<dbReference type="InterPro" id="IPR016064">
    <property type="entry name" value="NAD/diacylglycerol_kinase_sf"/>
</dbReference>
<dbReference type="InterPro" id="IPR001206">
    <property type="entry name" value="Diacylglycerol_kinase_cat_dom"/>
</dbReference>
<dbReference type="SUPFAM" id="SSF111331">
    <property type="entry name" value="NAD kinase/diacylglycerol kinase-like"/>
    <property type="match status" value="1"/>
</dbReference>
<dbReference type="AlphaFoldDB" id="A0A644TC75"/>
<dbReference type="EMBL" id="VSSQ01000025">
    <property type="protein sequence ID" value="MPL64480.1"/>
    <property type="molecule type" value="Genomic_DNA"/>
</dbReference>
<dbReference type="Gene3D" id="2.60.200.40">
    <property type="match status" value="1"/>
</dbReference>
<evidence type="ECO:0000313" key="2">
    <source>
        <dbReference type="EMBL" id="MPL64480.1"/>
    </source>
</evidence>
<accession>A0A644TC75</accession>
<sequence>MKPEDLAEGVRAILSHSPSFPGRKLVVDIIANPNAGGFKRRRFAGKRKRELNRVVQEALALPLRAEESQVHLHRTERCGHAAAIAQRVLERSSANGRDSLHIIMTAGGDGTSLETAERLVRLPEDQKDRFGLLRLPMGTGNDGSEGRNLVAALGRFLGPLALERRPAIQVRPAEDGGKAPLWAFNIASVGLDAYVADRTNKLKAHFPGDSYKFWVNVATLFYDRAYKVVSLGLKAWDSAGGIVHESETPRLFVALGVSGNRQYGSNKRILPDERNGITVSQTSLFRKLLVKGSIEKGFHEGIREVLHFDADRIEVRYSERLPLQCDGEVEELARCDFPLVMERLQGLYNIIVPAA</sequence>
<dbReference type="Gene3D" id="3.40.50.10330">
    <property type="entry name" value="Probable inorganic polyphosphate/atp-NAD kinase, domain 1"/>
    <property type="match status" value="1"/>
</dbReference>
<keyword evidence="2" id="KW-0418">Kinase</keyword>
<comment type="caution">
    <text evidence="2">The sequence shown here is derived from an EMBL/GenBank/DDBJ whole genome shotgun (WGS) entry which is preliminary data.</text>
</comment>
<evidence type="ECO:0000259" key="1">
    <source>
        <dbReference type="Pfam" id="PF00781"/>
    </source>
</evidence>
<dbReference type="EC" id="2.7.1.-" evidence="2"/>